<feature type="region of interest" description="Disordered" evidence="1">
    <location>
        <begin position="45"/>
        <end position="88"/>
    </location>
</feature>
<dbReference type="Proteomes" id="UP001479606">
    <property type="component" value="Unassembled WGS sequence"/>
</dbReference>
<evidence type="ECO:0000313" key="3">
    <source>
        <dbReference type="Proteomes" id="UP001479606"/>
    </source>
</evidence>
<sequence length="108" mass="12094">MSLTAFLAFLANIPLKGVAAGAAGLGLKSLLNTLLTKLLDRRTERLKDDRSAVEREKDRHHEAKKWQHEAQEREKDREHEGKKWKHEKALALINAPARSTSSSVMAVA</sequence>
<proteinExistence type="predicted"/>
<dbReference type="EMBL" id="JBCEVZ010000013">
    <property type="protein sequence ID" value="MEL5994034.1"/>
    <property type="molecule type" value="Genomic_DNA"/>
</dbReference>
<gene>
    <name evidence="2" type="ORF">AAFH49_07425</name>
</gene>
<name>A0ABU9LTK3_9BACT</name>
<accession>A0ABU9LTK3</accession>
<evidence type="ECO:0000313" key="2">
    <source>
        <dbReference type="EMBL" id="MEL5994034.1"/>
    </source>
</evidence>
<dbReference type="RefSeq" id="WP_342296999.1">
    <property type="nucleotide sequence ID" value="NZ_JBCEVZ010000013.1"/>
</dbReference>
<comment type="caution">
    <text evidence="2">The sequence shown here is derived from an EMBL/GenBank/DDBJ whole genome shotgun (WGS) entry which is preliminary data.</text>
</comment>
<keyword evidence="3" id="KW-1185">Reference proteome</keyword>
<organism evidence="2 3">
    <name type="scientific">Hymenobacter segetis</name>
    <dbReference type="NCBI Taxonomy" id="2025509"/>
    <lineage>
        <taxon>Bacteria</taxon>
        <taxon>Pseudomonadati</taxon>
        <taxon>Bacteroidota</taxon>
        <taxon>Cytophagia</taxon>
        <taxon>Cytophagales</taxon>
        <taxon>Hymenobacteraceae</taxon>
        <taxon>Hymenobacter</taxon>
    </lineage>
</organism>
<protein>
    <recommendedName>
        <fullName evidence="4">DUF1682 domain-containing protein</fullName>
    </recommendedName>
</protein>
<evidence type="ECO:0000256" key="1">
    <source>
        <dbReference type="SAM" id="MobiDB-lite"/>
    </source>
</evidence>
<evidence type="ECO:0008006" key="4">
    <source>
        <dbReference type="Google" id="ProtNLM"/>
    </source>
</evidence>
<reference evidence="2 3" key="1">
    <citation type="journal article" date="2018" name="Arch. Microbiol.">
        <title>Hymenobacter segetis sp. nov., isolated from soil.</title>
        <authorList>
            <person name="Ten L.N."/>
            <person name="Lim S.J."/>
            <person name="Kim B.O."/>
            <person name="Kang I.K."/>
            <person name="Jung H.Y."/>
        </authorList>
    </citation>
    <scope>NUCLEOTIDE SEQUENCE [LARGE SCALE GENOMIC DNA]</scope>
    <source>
        <strain evidence="2 3">S7-3-11</strain>
    </source>
</reference>
<feature type="compositionally biased region" description="Basic and acidic residues" evidence="1">
    <location>
        <begin position="45"/>
        <end position="81"/>
    </location>
</feature>